<evidence type="ECO:0000256" key="1">
    <source>
        <dbReference type="SAM" id="MobiDB-lite"/>
    </source>
</evidence>
<gene>
    <name evidence="3" type="ORF">FUG_LOCUS504433</name>
    <name evidence="2" type="ORF">MDCFG202_LOCUS63790</name>
</gene>
<sequence>MPSDASNAEWVRFERDRAREKLMPLKVDMAVVRNALESLDPANRKEPQNDKSHKVKKKK</sequence>
<dbReference type="EMBL" id="CAJPIJ010000078">
    <property type="protein sequence ID" value="CAG1969365.1"/>
    <property type="molecule type" value="Genomic_DNA"/>
</dbReference>
<evidence type="ECO:0000313" key="3">
    <source>
        <dbReference type="EMBL" id="VIO62816.1"/>
    </source>
</evidence>
<name>A0A2H3G9B3_GIBZA</name>
<evidence type="ECO:0000313" key="4">
    <source>
        <dbReference type="Proteomes" id="UP000746612"/>
    </source>
</evidence>
<evidence type="ECO:0000313" key="2">
    <source>
        <dbReference type="EMBL" id="CAG1969365.1"/>
    </source>
</evidence>
<feature type="compositionally biased region" description="Basic and acidic residues" evidence="1">
    <location>
        <begin position="42"/>
        <end position="52"/>
    </location>
</feature>
<dbReference type="EMBL" id="CAAKMV010000164">
    <property type="protein sequence ID" value="VIO62816.1"/>
    <property type="molecule type" value="Genomic_DNA"/>
</dbReference>
<feature type="region of interest" description="Disordered" evidence="1">
    <location>
        <begin position="36"/>
        <end position="59"/>
    </location>
</feature>
<dbReference type="AlphaFoldDB" id="A0A2H3G9B3"/>
<reference evidence="2" key="2">
    <citation type="submission" date="2021-03" db="EMBL/GenBank/DDBJ databases">
        <authorList>
            <person name="Alouane T."/>
            <person name="Langin T."/>
            <person name="Bonhomme L."/>
        </authorList>
    </citation>
    <scope>NUCLEOTIDE SEQUENCE</scope>
    <source>
        <strain evidence="2">MDC_Fg202</strain>
    </source>
</reference>
<dbReference type="Proteomes" id="UP000746612">
    <property type="component" value="Unassembled WGS sequence"/>
</dbReference>
<reference evidence="3" key="1">
    <citation type="submission" date="2019-04" db="EMBL/GenBank/DDBJ databases">
        <authorList>
            <person name="Melise S."/>
            <person name="Noan J."/>
            <person name="Okalmin O."/>
        </authorList>
    </citation>
    <scope>NUCLEOTIDE SEQUENCE</scope>
    <source>
        <strain evidence="3">FN9</strain>
    </source>
</reference>
<dbReference type="OrthoDB" id="5052891at2759"/>
<protein>
    <submittedName>
        <fullName evidence="2">Uncharacterized protein</fullName>
    </submittedName>
</protein>
<organism evidence="2 4">
    <name type="scientific">Gibberella zeae</name>
    <name type="common">Wheat head blight fungus</name>
    <name type="synonym">Fusarium graminearum</name>
    <dbReference type="NCBI Taxonomy" id="5518"/>
    <lineage>
        <taxon>Eukaryota</taxon>
        <taxon>Fungi</taxon>
        <taxon>Dikarya</taxon>
        <taxon>Ascomycota</taxon>
        <taxon>Pezizomycotina</taxon>
        <taxon>Sordariomycetes</taxon>
        <taxon>Hypocreomycetidae</taxon>
        <taxon>Hypocreales</taxon>
        <taxon>Nectriaceae</taxon>
        <taxon>Fusarium</taxon>
    </lineage>
</organism>
<proteinExistence type="predicted"/>
<accession>A0A2H3G9B3</accession>